<reference evidence="4" key="1">
    <citation type="journal article" date="2020" name="Stud. Mycol.">
        <title>101 Dothideomycetes genomes: A test case for predicting lifestyles and emergence of pathogens.</title>
        <authorList>
            <person name="Haridas S."/>
            <person name="Albert R."/>
            <person name="Binder M."/>
            <person name="Bloem J."/>
            <person name="LaButti K."/>
            <person name="Salamov A."/>
            <person name="Andreopoulos B."/>
            <person name="Baker S."/>
            <person name="Barry K."/>
            <person name="Bills G."/>
            <person name="Bluhm B."/>
            <person name="Cannon C."/>
            <person name="Castanera R."/>
            <person name="Culley D."/>
            <person name="Daum C."/>
            <person name="Ezra D."/>
            <person name="Gonzalez J."/>
            <person name="Henrissat B."/>
            <person name="Kuo A."/>
            <person name="Liang C."/>
            <person name="Lipzen A."/>
            <person name="Lutzoni F."/>
            <person name="Magnuson J."/>
            <person name="Mondo S."/>
            <person name="Nolan M."/>
            <person name="Ohm R."/>
            <person name="Pangilinan J."/>
            <person name="Park H.-J."/>
            <person name="Ramirez L."/>
            <person name="Alfaro M."/>
            <person name="Sun H."/>
            <person name="Tritt A."/>
            <person name="Yoshinaga Y."/>
            <person name="Zwiers L.-H."/>
            <person name="Turgeon B."/>
            <person name="Goodwin S."/>
            <person name="Spatafora J."/>
            <person name="Crous P."/>
            <person name="Grigoriev I."/>
        </authorList>
    </citation>
    <scope>NUCLEOTIDE SEQUENCE [LARGE SCALE GENOMIC DNA]</scope>
    <source>
        <strain evidence="4">CECT 20119</strain>
    </source>
</reference>
<keyword evidence="2" id="KW-0413">Isomerase</keyword>
<protein>
    <submittedName>
        <fullName evidence="3">PrpF protein</fullName>
    </submittedName>
</protein>
<sequence>MTHSWMNAKTYMPGSLSQCSARLHRVRSFATTSHCCKQQRAPAAYYRGGASRAIMFRSQDLPKDKSLWPHIFRSTIGSPDSHGRRLDGMGGGLSSLSKVCVIGPSEDSNADVDYTFAAIGVKNDEVDFSSNCGNMTGAVGPFAVDSGLVSRSENGSTSVAIRNTNTNKLIRATFEVEDGEAVADGDFAIEGVSGTASKIQLSFLDPAGAKTGRMLPTGNVTDMLDGIESTCVDVGNPCVFVRAEDLGVKGSMLAEEIEAHPTLLKALDGIRRKAAVAMGIVDDESKVPGSIPKIAMVSEPHIHKLGSGLTLGEESCDLVIRAISVGQPHKACPITVGLALATAAKLKGSTVQSCVSTSPVDNDGITLGHNSGRMLVGASFDEQGAVQEATVFSTARRLMDGTVYWK</sequence>
<dbReference type="Pfam" id="PF04303">
    <property type="entry name" value="PrpF"/>
    <property type="match status" value="1"/>
</dbReference>
<accession>A0A6A6G0G6</accession>
<organism evidence="3 4">
    <name type="scientific">Elsinoe ampelina</name>
    <dbReference type="NCBI Taxonomy" id="302913"/>
    <lineage>
        <taxon>Eukaryota</taxon>
        <taxon>Fungi</taxon>
        <taxon>Dikarya</taxon>
        <taxon>Ascomycota</taxon>
        <taxon>Pezizomycotina</taxon>
        <taxon>Dothideomycetes</taxon>
        <taxon>Dothideomycetidae</taxon>
        <taxon>Myriangiales</taxon>
        <taxon>Elsinoaceae</taxon>
        <taxon>Elsinoe</taxon>
    </lineage>
</organism>
<gene>
    <name evidence="3" type="ORF">BDZ85DRAFT_62284</name>
</gene>
<dbReference type="GO" id="GO:0016853">
    <property type="term" value="F:isomerase activity"/>
    <property type="evidence" value="ECO:0007669"/>
    <property type="project" value="UniProtKB-KW"/>
</dbReference>
<dbReference type="SUPFAM" id="SSF54506">
    <property type="entry name" value="Diaminopimelate epimerase-like"/>
    <property type="match status" value="2"/>
</dbReference>
<evidence type="ECO:0000256" key="2">
    <source>
        <dbReference type="ARBA" id="ARBA00023235"/>
    </source>
</evidence>
<evidence type="ECO:0000313" key="3">
    <source>
        <dbReference type="EMBL" id="KAF2218960.1"/>
    </source>
</evidence>
<dbReference type="OrthoDB" id="10267539at2759"/>
<dbReference type="Proteomes" id="UP000799538">
    <property type="component" value="Unassembled WGS sequence"/>
</dbReference>
<dbReference type="PANTHER" id="PTHR43709:SF2">
    <property type="entry name" value="DUF453 DOMAIN PROTEIN (AFU_ORTHOLOGUE AFUA_6G00360)"/>
    <property type="match status" value="1"/>
</dbReference>
<name>A0A6A6G0G6_9PEZI</name>
<evidence type="ECO:0000256" key="1">
    <source>
        <dbReference type="ARBA" id="ARBA00007673"/>
    </source>
</evidence>
<dbReference type="PANTHER" id="PTHR43709">
    <property type="entry name" value="ACONITATE ISOMERASE-RELATED"/>
    <property type="match status" value="1"/>
</dbReference>
<proteinExistence type="inferred from homology"/>
<dbReference type="Gene3D" id="3.10.310.10">
    <property type="entry name" value="Diaminopimelate Epimerase, Chain A, domain 1"/>
    <property type="match status" value="2"/>
</dbReference>
<keyword evidence="4" id="KW-1185">Reference proteome</keyword>
<comment type="similarity">
    <text evidence="1">Belongs to the PrpF family.</text>
</comment>
<dbReference type="EMBL" id="ML992523">
    <property type="protein sequence ID" value="KAF2218960.1"/>
    <property type="molecule type" value="Genomic_DNA"/>
</dbReference>
<evidence type="ECO:0000313" key="4">
    <source>
        <dbReference type="Proteomes" id="UP000799538"/>
    </source>
</evidence>
<dbReference type="AlphaFoldDB" id="A0A6A6G0G6"/>
<dbReference type="InterPro" id="IPR007400">
    <property type="entry name" value="PrpF-like"/>
</dbReference>